<dbReference type="AlphaFoldDB" id="A0A1I4Z7T7"/>
<dbReference type="NCBIfam" id="TIGR01409">
    <property type="entry name" value="TAT_signal_seq"/>
    <property type="match status" value="1"/>
</dbReference>
<keyword evidence="1" id="KW-0732">Signal</keyword>
<accession>A0A1I4Z7T7</accession>
<evidence type="ECO:0000313" key="3">
    <source>
        <dbReference type="Proteomes" id="UP000198575"/>
    </source>
</evidence>
<name>A0A1I4Z7T7_9GAMM</name>
<dbReference type="InterPro" id="IPR010869">
    <property type="entry name" value="DUF1501"/>
</dbReference>
<dbReference type="PANTHER" id="PTHR43737">
    <property type="entry name" value="BLL7424 PROTEIN"/>
    <property type="match status" value="1"/>
</dbReference>
<dbReference type="InterPro" id="IPR019546">
    <property type="entry name" value="TAT_signal_bac_arc"/>
</dbReference>
<protein>
    <submittedName>
        <fullName evidence="2">Tat (Twin-arginine translocation) pathway signal sequence</fullName>
    </submittedName>
</protein>
<dbReference type="InterPro" id="IPR006311">
    <property type="entry name" value="TAT_signal"/>
</dbReference>
<proteinExistence type="predicted"/>
<dbReference type="PROSITE" id="PS51318">
    <property type="entry name" value="TAT"/>
    <property type="match status" value="1"/>
</dbReference>
<dbReference type="OrthoDB" id="9779968at2"/>
<evidence type="ECO:0000256" key="1">
    <source>
        <dbReference type="ARBA" id="ARBA00022729"/>
    </source>
</evidence>
<dbReference type="RefSeq" id="WP_092409162.1">
    <property type="nucleotide sequence ID" value="NZ_FOVF01000023.1"/>
</dbReference>
<dbReference type="PANTHER" id="PTHR43737:SF1">
    <property type="entry name" value="DUF1501 DOMAIN-CONTAINING PROTEIN"/>
    <property type="match status" value="1"/>
</dbReference>
<dbReference type="Proteomes" id="UP000198575">
    <property type="component" value="Unassembled WGS sequence"/>
</dbReference>
<sequence>MSGESTSRRNFLRQLSCAICAGGASTLLPQLNMISSALAQTTVPGYRALVCIYFAGGNDAWNLLMPYDQARYDVYAASRSGVYNAGSNPGGLAIDRSQLTPMQISDVSGSYALHPSTINQGSIPGLRTLYTQGKLALLSNIGTLIQPITKTEYNSTPSLRPPQLYSHSDQENLWHIARTTASARGWGGQVADLVRTSNLNQLLSPCISIGGGNRFEVGASTFPYQLSSSGLSGLSGMTGTSTEGAARRGALQQLLDATYVSPYQDEYRNVFQRSRDLYNLLNSGLADGGIAASNVFNVAFPNESLSNQLKMVARMIKLSRDTSFNVQHSRQIYYVRLGGFDMHDNLMSAGTNGHANLLMRVSQAMGAFWTALGEIGAQSQVTAFTMSDFARTLSTNGNGSDHAWGSVSMVMGGAVNGGKLYGEFPDQTLNGPVSLSRGQFIPSISVDQMAATLARWMGVTSTTDLNTIFPNLPNFPTNNLGFMQS</sequence>
<dbReference type="STRING" id="578942.SAMN05216289_12351"/>
<keyword evidence="3" id="KW-1185">Reference proteome</keyword>
<dbReference type="EMBL" id="FOVF01000023">
    <property type="protein sequence ID" value="SFN46326.1"/>
    <property type="molecule type" value="Genomic_DNA"/>
</dbReference>
<reference evidence="2 3" key="1">
    <citation type="submission" date="2016-10" db="EMBL/GenBank/DDBJ databases">
        <authorList>
            <person name="de Groot N.N."/>
        </authorList>
    </citation>
    <scope>NUCLEOTIDE SEQUENCE [LARGE SCALE GENOMIC DNA]</scope>
    <source>
        <strain evidence="2 3">CGMCC 1.7659</strain>
    </source>
</reference>
<dbReference type="Pfam" id="PF07394">
    <property type="entry name" value="DUF1501"/>
    <property type="match status" value="1"/>
</dbReference>
<organism evidence="2 3">
    <name type="scientific">Dokdonella immobilis</name>
    <dbReference type="NCBI Taxonomy" id="578942"/>
    <lineage>
        <taxon>Bacteria</taxon>
        <taxon>Pseudomonadati</taxon>
        <taxon>Pseudomonadota</taxon>
        <taxon>Gammaproteobacteria</taxon>
        <taxon>Lysobacterales</taxon>
        <taxon>Rhodanobacteraceae</taxon>
        <taxon>Dokdonella</taxon>
    </lineage>
</organism>
<evidence type="ECO:0000313" key="2">
    <source>
        <dbReference type="EMBL" id="SFN46326.1"/>
    </source>
</evidence>
<gene>
    <name evidence="2" type="ORF">SAMN05216289_12351</name>
</gene>